<dbReference type="GO" id="GO:0005765">
    <property type="term" value="C:lysosomal membrane"/>
    <property type="evidence" value="ECO:0007669"/>
    <property type="project" value="TreeGrafter"/>
</dbReference>
<evidence type="ECO:0000313" key="2">
    <source>
        <dbReference type="EMBL" id="CAD7195353.1"/>
    </source>
</evidence>
<protein>
    <recommendedName>
        <fullName evidence="1">START domain-containing protein</fullName>
    </recommendedName>
</protein>
<gene>
    <name evidence="2" type="ORF">TDIB3V08_LOCUS1742</name>
</gene>
<dbReference type="EMBL" id="OA564719">
    <property type="protein sequence ID" value="CAD7195353.1"/>
    <property type="molecule type" value="Genomic_DNA"/>
</dbReference>
<proteinExistence type="predicted"/>
<organism evidence="2">
    <name type="scientific">Timema douglasi</name>
    <name type="common">Walking stick</name>
    <dbReference type="NCBI Taxonomy" id="61478"/>
    <lineage>
        <taxon>Eukaryota</taxon>
        <taxon>Metazoa</taxon>
        <taxon>Ecdysozoa</taxon>
        <taxon>Arthropoda</taxon>
        <taxon>Hexapoda</taxon>
        <taxon>Insecta</taxon>
        <taxon>Pterygota</taxon>
        <taxon>Neoptera</taxon>
        <taxon>Polyneoptera</taxon>
        <taxon>Phasmatodea</taxon>
        <taxon>Timematodea</taxon>
        <taxon>Timematoidea</taxon>
        <taxon>Timematidae</taxon>
        <taxon>Timema</taxon>
    </lineage>
</organism>
<feature type="domain" description="START" evidence="1">
    <location>
        <begin position="246"/>
        <end position="396"/>
    </location>
</feature>
<dbReference type="GO" id="GO:0140284">
    <property type="term" value="C:endoplasmic reticulum-endosome membrane contact site"/>
    <property type="evidence" value="ECO:0007669"/>
    <property type="project" value="TreeGrafter"/>
</dbReference>
<reference evidence="2" key="1">
    <citation type="submission" date="2020-11" db="EMBL/GenBank/DDBJ databases">
        <authorList>
            <person name="Tran Van P."/>
        </authorList>
    </citation>
    <scope>NUCLEOTIDE SEQUENCE</scope>
</reference>
<dbReference type="GO" id="GO:0005789">
    <property type="term" value="C:endoplasmic reticulum membrane"/>
    <property type="evidence" value="ECO:0007669"/>
    <property type="project" value="TreeGrafter"/>
</dbReference>
<dbReference type="GO" id="GO:0008289">
    <property type="term" value="F:lipid binding"/>
    <property type="evidence" value="ECO:0007669"/>
    <property type="project" value="InterPro"/>
</dbReference>
<sequence>MTSSLLYSVPIRTPFSIGLLVSHCLSSANGKLPFLPLDETRQQWRVYNTVVTHSECRLRVHPAYQHDHPAGPSLYLPIATQQLISLGLPHVLTFFLPLPTRVLPQRHPETALYRDITQLSPKLQTRDNKVPDFHPIALASVVLICDVIDFGEKGKSCRYQVKMQAAELRLLLTERLFNVIMDKCMRDACEDVVGVQQDNVNVRMLLYADDAILMAEKESDLQNDEECVDKAKKALENSWQVLNSGDWKLEKQTPEGDTVHSRVLPIIGKIFKLAMLDDYTDITYQVTREVAGGLISSRDFINLRHYAVKDGRHIAAGTGMEHPDFPANIKYIRGENGPNCWVMSPIPEDDKHCTFQWLLNTNLHGWLPQYAVDSALITALTDYIGYIRAYASKLRQEGEL</sequence>
<dbReference type="GO" id="GO:0099044">
    <property type="term" value="P:vesicle tethering to endoplasmic reticulum"/>
    <property type="evidence" value="ECO:0007669"/>
    <property type="project" value="TreeGrafter"/>
</dbReference>
<dbReference type="PANTHER" id="PTHR46121:SF4">
    <property type="entry name" value="STEROIDOGENIC ACUTE REGULATORY PROTEIN-LIKE"/>
    <property type="match status" value="1"/>
</dbReference>
<dbReference type="GO" id="GO:0031902">
    <property type="term" value="C:late endosome membrane"/>
    <property type="evidence" value="ECO:0007669"/>
    <property type="project" value="TreeGrafter"/>
</dbReference>
<dbReference type="SUPFAM" id="SSF55961">
    <property type="entry name" value="Bet v1-like"/>
    <property type="match status" value="1"/>
</dbReference>
<dbReference type="Pfam" id="PF01852">
    <property type="entry name" value="START"/>
    <property type="match status" value="1"/>
</dbReference>
<dbReference type="InterPro" id="IPR000799">
    <property type="entry name" value="StAR-like"/>
</dbReference>
<dbReference type="PRINTS" id="PR00978">
    <property type="entry name" value="STARPROTEIN"/>
</dbReference>
<dbReference type="InterPro" id="IPR023393">
    <property type="entry name" value="START-like_dom_sf"/>
</dbReference>
<dbReference type="AlphaFoldDB" id="A0A7R8Z652"/>
<dbReference type="InterPro" id="IPR051869">
    <property type="entry name" value="STARD3"/>
</dbReference>
<dbReference type="PROSITE" id="PS50848">
    <property type="entry name" value="START"/>
    <property type="match status" value="1"/>
</dbReference>
<dbReference type="PANTHER" id="PTHR46121">
    <property type="entry name" value="STEROIDOGENIC ACUTE REGULATORY PROTEIN-LIKE"/>
    <property type="match status" value="1"/>
</dbReference>
<dbReference type="InterPro" id="IPR002913">
    <property type="entry name" value="START_lipid-bd_dom"/>
</dbReference>
<accession>A0A7R8Z652</accession>
<dbReference type="Gene3D" id="3.30.530.20">
    <property type="match status" value="2"/>
</dbReference>
<evidence type="ECO:0000259" key="1">
    <source>
        <dbReference type="PROSITE" id="PS50848"/>
    </source>
</evidence>
<name>A0A7R8Z652_TIMDO</name>